<dbReference type="CDD" id="cd02149">
    <property type="entry name" value="NfsB-like"/>
    <property type="match status" value="1"/>
</dbReference>
<evidence type="ECO:0000256" key="5">
    <source>
        <dbReference type="ARBA" id="ARBA00022857"/>
    </source>
</evidence>
<evidence type="ECO:0000256" key="1">
    <source>
        <dbReference type="ARBA" id="ARBA00001917"/>
    </source>
</evidence>
<dbReference type="InterPro" id="IPR033878">
    <property type="entry name" value="NfsB-like"/>
</dbReference>
<keyword evidence="6 9" id="KW-0560">Oxidoreductase</keyword>
<evidence type="ECO:0000313" key="9">
    <source>
        <dbReference type="EMBL" id="MFD2696455.1"/>
    </source>
</evidence>
<keyword evidence="7" id="KW-0520">NAD</keyword>
<feature type="domain" description="Nitroreductase" evidence="8">
    <location>
        <begin position="12"/>
        <end position="196"/>
    </location>
</feature>
<dbReference type="EMBL" id="JBHULZ010000002">
    <property type="protein sequence ID" value="MFD2696455.1"/>
    <property type="molecule type" value="Genomic_DNA"/>
</dbReference>
<evidence type="ECO:0000256" key="7">
    <source>
        <dbReference type="ARBA" id="ARBA00023027"/>
    </source>
</evidence>
<evidence type="ECO:0000259" key="8">
    <source>
        <dbReference type="Pfam" id="PF00881"/>
    </source>
</evidence>
<comment type="caution">
    <text evidence="9">The sequence shown here is derived from an EMBL/GenBank/DDBJ whole genome shotgun (WGS) entry which is preliminary data.</text>
</comment>
<evidence type="ECO:0000256" key="2">
    <source>
        <dbReference type="ARBA" id="ARBA00007118"/>
    </source>
</evidence>
<proteinExistence type="inferred from homology"/>
<dbReference type="Proteomes" id="UP001597357">
    <property type="component" value="Unassembled WGS sequence"/>
</dbReference>
<dbReference type="PANTHER" id="PTHR23026:SF125">
    <property type="entry name" value="OXYGEN-INSENSITIVE NAD(P)H NITROREDUCTASE"/>
    <property type="match status" value="1"/>
</dbReference>
<dbReference type="SUPFAM" id="SSF55469">
    <property type="entry name" value="FMN-dependent nitroreductase-like"/>
    <property type="match status" value="1"/>
</dbReference>
<keyword evidence="10" id="KW-1185">Reference proteome</keyword>
<evidence type="ECO:0000256" key="4">
    <source>
        <dbReference type="ARBA" id="ARBA00022643"/>
    </source>
</evidence>
<keyword evidence="5" id="KW-0521">NADP</keyword>
<comment type="cofactor">
    <cofactor evidence="1">
        <name>FMN</name>
        <dbReference type="ChEBI" id="CHEBI:58210"/>
    </cofactor>
</comment>
<gene>
    <name evidence="9" type="primary">nfsB</name>
    <name evidence="9" type="ORF">ACFSQ0_00445</name>
</gene>
<organism evidence="9 10">
    <name type="scientific">Mesonia sediminis</name>
    <dbReference type="NCBI Taxonomy" id="1703946"/>
    <lineage>
        <taxon>Bacteria</taxon>
        <taxon>Pseudomonadati</taxon>
        <taxon>Bacteroidota</taxon>
        <taxon>Flavobacteriia</taxon>
        <taxon>Flavobacteriales</taxon>
        <taxon>Flavobacteriaceae</taxon>
        <taxon>Mesonia</taxon>
    </lineage>
</organism>
<dbReference type="PANTHER" id="PTHR23026">
    <property type="entry name" value="NADPH NITROREDUCTASE"/>
    <property type="match status" value="1"/>
</dbReference>
<accession>A0ABW5SD25</accession>
<dbReference type="InterPro" id="IPR000415">
    <property type="entry name" value="Nitroreductase-like"/>
</dbReference>
<evidence type="ECO:0000313" key="10">
    <source>
        <dbReference type="Proteomes" id="UP001597357"/>
    </source>
</evidence>
<dbReference type="InterPro" id="IPR029479">
    <property type="entry name" value="Nitroreductase"/>
</dbReference>
<dbReference type="Pfam" id="PF00881">
    <property type="entry name" value="Nitroreductase"/>
    <property type="match status" value="1"/>
</dbReference>
<keyword evidence="3" id="KW-0285">Flavoprotein</keyword>
<keyword evidence="4" id="KW-0288">FMN</keyword>
<dbReference type="EC" id="1.5.1.34" evidence="9"/>
<dbReference type="InterPro" id="IPR050627">
    <property type="entry name" value="Nitroreductase/BluB"/>
</dbReference>
<dbReference type="Gene3D" id="3.40.109.10">
    <property type="entry name" value="NADH Oxidase"/>
    <property type="match status" value="1"/>
</dbReference>
<dbReference type="RefSeq" id="WP_379042576.1">
    <property type="nucleotide sequence ID" value="NZ_JBHULZ010000002.1"/>
</dbReference>
<reference evidence="10" key="1">
    <citation type="journal article" date="2019" name="Int. J. Syst. Evol. Microbiol.">
        <title>The Global Catalogue of Microorganisms (GCM) 10K type strain sequencing project: providing services to taxonomists for standard genome sequencing and annotation.</title>
        <authorList>
            <consortium name="The Broad Institute Genomics Platform"/>
            <consortium name="The Broad Institute Genome Sequencing Center for Infectious Disease"/>
            <person name="Wu L."/>
            <person name="Ma J."/>
        </authorList>
    </citation>
    <scope>NUCLEOTIDE SEQUENCE [LARGE SCALE GENOMIC DNA]</scope>
    <source>
        <strain evidence="10">KCTC 42255</strain>
    </source>
</reference>
<comment type="similarity">
    <text evidence="2">Belongs to the nitroreductase family.</text>
</comment>
<sequence>MQKEMSLEALLNWRYTTKSFDENKKISAEDEEQLKNLLRMSASSINSQPWHFVIAKTDAGKERMAKGTAGFFSFNAAKVKQASHVILFCAKTDIDHGYLEQVTEKEDTDGRFANSDLKAQNLGAKKLFTDIHRFDLKDAQHWMEKQVYLNLGSFLLGAASLGIDAVPMEGIDMKALDEEFGLREQGYTALVMVGLGYRAQDDFNAALPKSRLCEGTLFDIV</sequence>
<dbReference type="NCBIfam" id="NF008275">
    <property type="entry name" value="PRK11053.1"/>
    <property type="match status" value="1"/>
</dbReference>
<evidence type="ECO:0000256" key="6">
    <source>
        <dbReference type="ARBA" id="ARBA00023002"/>
    </source>
</evidence>
<protein>
    <submittedName>
        <fullName evidence="9">Oxygen-insensitive NAD(P)H nitroreductase</fullName>
        <ecNumber evidence="9">1.5.1.34</ecNumber>
    </submittedName>
</protein>
<evidence type="ECO:0000256" key="3">
    <source>
        <dbReference type="ARBA" id="ARBA00022630"/>
    </source>
</evidence>
<name>A0ABW5SD25_9FLAO</name>
<dbReference type="GO" id="GO:0004155">
    <property type="term" value="F:6,7-dihydropteridine reductase activity"/>
    <property type="evidence" value="ECO:0007669"/>
    <property type="project" value="UniProtKB-EC"/>
</dbReference>